<protein>
    <recommendedName>
        <fullName evidence="3">Dynactin subunit 6</fullName>
    </recommendedName>
</protein>
<comment type="subcellular location">
    <subcellularLocation>
        <location evidence="1">Cytoplasm</location>
        <location evidence="1">Cytoskeleton</location>
    </subcellularLocation>
</comment>
<evidence type="ECO:0000256" key="6">
    <source>
        <dbReference type="ARBA" id="ARBA00034687"/>
    </source>
</evidence>
<proteinExistence type="inferred from homology"/>
<reference evidence="8" key="1">
    <citation type="journal article" date="2018" name="Nat. Microbiol.">
        <title>Leveraging single-cell genomics to expand the fungal tree of life.</title>
        <authorList>
            <person name="Ahrendt S.R."/>
            <person name="Quandt C.A."/>
            <person name="Ciobanu D."/>
            <person name="Clum A."/>
            <person name="Salamov A."/>
            <person name="Andreopoulos B."/>
            <person name="Cheng J.F."/>
            <person name="Woyke T."/>
            <person name="Pelin A."/>
            <person name="Henrissat B."/>
            <person name="Reynolds N.K."/>
            <person name="Benny G.L."/>
            <person name="Smith M.E."/>
            <person name="James T.Y."/>
            <person name="Grigoriev I.V."/>
        </authorList>
    </citation>
    <scope>NUCLEOTIDE SEQUENCE [LARGE SCALE GENOMIC DNA]</scope>
</reference>
<evidence type="ECO:0000256" key="5">
    <source>
        <dbReference type="ARBA" id="ARBA00023212"/>
    </source>
</evidence>
<evidence type="ECO:0000256" key="3">
    <source>
        <dbReference type="ARBA" id="ARBA00016573"/>
    </source>
</evidence>
<sequence>MLSSSQTAKRAIVDRTALVCQEASLIGEITVGAGCVLHPKCRIIAETAPIILGRNNIIEENAVIINKGPSPLLIGDENIFEVASKIEASRVGHQNIFEARSHVRTATMIGSNCVIGQASQTGEAEQIPDKTVIYGSRLDRRVQHMNDAHHINLHARHLEYLREILPKYNHLRPSGQV</sequence>
<evidence type="ECO:0000313" key="8">
    <source>
        <dbReference type="Proteomes" id="UP000267251"/>
    </source>
</evidence>
<dbReference type="PANTHER" id="PTHR13072">
    <property type="entry name" value="DYNACTIN 6"/>
    <property type="match status" value="1"/>
</dbReference>
<keyword evidence="4" id="KW-0963">Cytoplasm</keyword>
<evidence type="ECO:0000313" key="7">
    <source>
        <dbReference type="EMBL" id="RKP11676.1"/>
    </source>
</evidence>
<organism evidence="7 8">
    <name type="scientific">Piptocephalis cylindrospora</name>
    <dbReference type="NCBI Taxonomy" id="1907219"/>
    <lineage>
        <taxon>Eukaryota</taxon>
        <taxon>Fungi</taxon>
        <taxon>Fungi incertae sedis</taxon>
        <taxon>Zoopagomycota</taxon>
        <taxon>Zoopagomycotina</taxon>
        <taxon>Zoopagomycetes</taxon>
        <taxon>Zoopagales</taxon>
        <taxon>Piptocephalidaceae</taxon>
        <taxon>Piptocephalis</taxon>
    </lineage>
</organism>
<dbReference type="InterPro" id="IPR011004">
    <property type="entry name" value="Trimer_LpxA-like_sf"/>
</dbReference>
<dbReference type="GO" id="GO:0005869">
    <property type="term" value="C:dynactin complex"/>
    <property type="evidence" value="ECO:0007669"/>
    <property type="project" value="InterPro"/>
</dbReference>
<dbReference type="Proteomes" id="UP000267251">
    <property type="component" value="Unassembled WGS sequence"/>
</dbReference>
<dbReference type="EMBL" id="KZ988724">
    <property type="protein sequence ID" value="RKP11676.1"/>
    <property type="molecule type" value="Genomic_DNA"/>
</dbReference>
<name>A0A4P9XYZ3_9FUNG</name>
<evidence type="ECO:0000256" key="2">
    <source>
        <dbReference type="ARBA" id="ARBA00007719"/>
    </source>
</evidence>
<keyword evidence="8" id="KW-1185">Reference proteome</keyword>
<dbReference type="Gene3D" id="2.160.10.10">
    <property type="entry name" value="Hexapeptide repeat proteins"/>
    <property type="match status" value="1"/>
</dbReference>
<evidence type="ECO:0000256" key="4">
    <source>
        <dbReference type="ARBA" id="ARBA00022490"/>
    </source>
</evidence>
<dbReference type="AlphaFoldDB" id="A0A4P9XYZ3"/>
<dbReference type="PANTHER" id="PTHR13072:SF0">
    <property type="entry name" value="DYNACTIN SUBUNIT 6"/>
    <property type="match status" value="1"/>
</dbReference>
<keyword evidence="5" id="KW-0206">Cytoskeleton</keyword>
<dbReference type="GO" id="GO:0007052">
    <property type="term" value="P:mitotic spindle organization"/>
    <property type="evidence" value="ECO:0007669"/>
    <property type="project" value="TreeGrafter"/>
</dbReference>
<evidence type="ECO:0000256" key="1">
    <source>
        <dbReference type="ARBA" id="ARBA00004245"/>
    </source>
</evidence>
<comment type="similarity">
    <text evidence="2">Belongs to the dynactin subunits 5/6 family. Dynactin subunit 6 subfamily.</text>
</comment>
<accession>A0A4P9XYZ3</accession>
<gene>
    <name evidence="7" type="ORF">BJ684DRAFT_21742</name>
</gene>
<dbReference type="GO" id="GO:0070840">
    <property type="term" value="F:dynein complex binding"/>
    <property type="evidence" value="ECO:0007669"/>
    <property type="project" value="TreeGrafter"/>
</dbReference>
<dbReference type="CDD" id="cd04646">
    <property type="entry name" value="LbH_Dynactin_6"/>
    <property type="match status" value="1"/>
</dbReference>
<dbReference type="InterPro" id="IPR027777">
    <property type="entry name" value="DCTN6"/>
</dbReference>
<comment type="function">
    <text evidence="6">Part of the dynactin complex that activates the molecular motor dynein for ultra-processive transport along microtubules.</text>
</comment>
<dbReference type="SUPFAM" id="SSF51161">
    <property type="entry name" value="Trimeric LpxA-like enzymes"/>
    <property type="match status" value="1"/>
</dbReference>
<dbReference type="OrthoDB" id="2355at2759"/>